<evidence type="ECO:0000259" key="7">
    <source>
        <dbReference type="SMART" id="SM01182"/>
    </source>
</evidence>
<feature type="region of interest" description="Disordered" evidence="5">
    <location>
        <begin position="114"/>
        <end position="144"/>
    </location>
</feature>
<dbReference type="GO" id="GO:0005085">
    <property type="term" value="F:guanyl-nucleotide exchange factor activity"/>
    <property type="evidence" value="ECO:0007669"/>
    <property type="project" value="TreeGrafter"/>
</dbReference>
<dbReference type="GO" id="GO:0005853">
    <property type="term" value="C:eukaryotic translation elongation factor 1 complex"/>
    <property type="evidence" value="ECO:0007669"/>
    <property type="project" value="InterPro"/>
</dbReference>
<protein>
    <submittedName>
        <fullName evidence="8">Elongation factor 1-delta</fullName>
    </submittedName>
</protein>
<dbReference type="SMART" id="SM00888">
    <property type="entry name" value="EF1_GNE"/>
    <property type="match status" value="1"/>
</dbReference>
<dbReference type="InterPro" id="IPR014717">
    <property type="entry name" value="Transl_elong_EF1B/ribsomal_bS6"/>
</dbReference>
<evidence type="ECO:0000313" key="8">
    <source>
        <dbReference type="EMBL" id="KAK2556997.1"/>
    </source>
</evidence>
<evidence type="ECO:0000256" key="4">
    <source>
        <dbReference type="RuleBase" id="RU003791"/>
    </source>
</evidence>
<evidence type="ECO:0000256" key="1">
    <source>
        <dbReference type="ARBA" id="ARBA00007411"/>
    </source>
</evidence>
<dbReference type="Pfam" id="PF10587">
    <property type="entry name" value="EF-1_beta_acid"/>
    <property type="match status" value="1"/>
</dbReference>
<dbReference type="SMART" id="SM01182">
    <property type="entry name" value="EF-1_beta_acid"/>
    <property type="match status" value="1"/>
</dbReference>
<evidence type="ECO:0000256" key="5">
    <source>
        <dbReference type="SAM" id="MobiDB-lite"/>
    </source>
</evidence>
<reference evidence="8" key="2">
    <citation type="journal article" date="2023" name="Science">
        <title>Genomic signatures of disease resistance in endangered staghorn corals.</title>
        <authorList>
            <person name="Vollmer S.V."/>
            <person name="Selwyn J.D."/>
            <person name="Despard B.A."/>
            <person name="Roesel C.L."/>
        </authorList>
    </citation>
    <scope>NUCLEOTIDE SEQUENCE</scope>
    <source>
        <strain evidence="8">K2</strain>
    </source>
</reference>
<dbReference type="AlphaFoldDB" id="A0AAD9V0V5"/>
<dbReference type="SUPFAM" id="SSF54984">
    <property type="entry name" value="eEF-1beta-like"/>
    <property type="match status" value="1"/>
</dbReference>
<dbReference type="InterPro" id="IPR014038">
    <property type="entry name" value="EF1B_bsu/dsu_GNE"/>
</dbReference>
<dbReference type="Proteomes" id="UP001249851">
    <property type="component" value="Unassembled WGS sequence"/>
</dbReference>
<dbReference type="PROSITE" id="PS00825">
    <property type="entry name" value="EF1BD_2"/>
    <property type="match status" value="1"/>
</dbReference>
<dbReference type="GO" id="GO:0005829">
    <property type="term" value="C:cytosol"/>
    <property type="evidence" value="ECO:0007669"/>
    <property type="project" value="TreeGrafter"/>
</dbReference>
<dbReference type="Pfam" id="PF00736">
    <property type="entry name" value="EF1_GNE"/>
    <property type="match status" value="1"/>
</dbReference>
<proteinExistence type="inferred from homology"/>
<dbReference type="InterPro" id="IPR001326">
    <property type="entry name" value="Transl_elong_EF1B_B/D_CS"/>
</dbReference>
<feature type="domain" description="Translation elongation factor EF1B beta/delta subunit guanine nucleotide exchange" evidence="6">
    <location>
        <begin position="164"/>
        <end position="228"/>
    </location>
</feature>
<feature type="domain" description="Elongation factor 1 beta central acidic region eukaryote" evidence="7">
    <location>
        <begin position="128"/>
        <end position="155"/>
    </location>
</feature>
<dbReference type="InterPro" id="IPR049720">
    <property type="entry name" value="EF1B_bsu/dsu"/>
</dbReference>
<comment type="caution">
    <text evidence="8">The sequence shown here is derived from an EMBL/GenBank/DDBJ whole genome shotgun (WGS) entry which is preliminary data.</text>
</comment>
<dbReference type="InterPro" id="IPR036219">
    <property type="entry name" value="eEF-1beta-like_sf"/>
</dbReference>
<dbReference type="EMBL" id="JARQWQ010000052">
    <property type="protein sequence ID" value="KAK2556997.1"/>
    <property type="molecule type" value="Genomic_DNA"/>
</dbReference>
<keyword evidence="9" id="KW-1185">Reference proteome</keyword>
<dbReference type="InterPro" id="IPR018940">
    <property type="entry name" value="EF-1_beta_acid_region_euk"/>
</dbReference>
<dbReference type="PANTHER" id="PTHR11595">
    <property type="entry name" value="EF-HAND AND COILED-COIL DOMAIN-CONTAINING FAMILY MEMBER"/>
    <property type="match status" value="1"/>
</dbReference>
<dbReference type="FunFam" id="3.30.70.60:FF:000001">
    <property type="entry name" value="Elongation factor 1-beta 1 like"/>
    <property type="match status" value="1"/>
</dbReference>
<keyword evidence="3 4" id="KW-0648">Protein biosynthesis</keyword>
<keyword evidence="2 4" id="KW-0251">Elongation factor</keyword>
<reference evidence="8" key="1">
    <citation type="journal article" date="2023" name="G3 (Bethesda)">
        <title>Whole genome assembly and annotation of the endangered Caribbean coral Acropora cervicornis.</title>
        <authorList>
            <person name="Selwyn J.D."/>
            <person name="Vollmer S.V."/>
        </authorList>
    </citation>
    <scope>NUCLEOTIDE SEQUENCE</scope>
    <source>
        <strain evidence="8">K2</strain>
    </source>
</reference>
<feature type="compositionally biased region" description="Acidic residues" evidence="5">
    <location>
        <begin position="120"/>
        <end position="141"/>
    </location>
</feature>
<gene>
    <name evidence="8" type="ORF">P5673_020843</name>
</gene>
<dbReference type="Gene3D" id="3.30.70.60">
    <property type="match status" value="1"/>
</dbReference>
<evidence type="ECO:0000256" key="2">
    <source>
        <dbReference type="ARBA" id="ARBA00022768"/>
    </source>
</evidence>
<name>A0AAD9V0V5_ACRCE</name>
<evidence type="ECO:0000313" key="9">
    <source>
        <dbReference type="Proteomes" id="UP001249851"/>
    </source>
</evidence>
<dbReference type="CDD" id="cd00292">
    <property type="entry name" value="EF1B"/>
    <property type="match status" value="1"/>
</dbReference>
<evidence type="ECO:0000259" key="6">
    <source>
        <dbReference type="SMART" id="SM00888"/>
    </source>
</evidence>
<dbReference type="PANTHER" id="PTHR11595:SF21">
    <property type="entry name" value="ELONGATION FACTOR 1-BETA"/>
    <property type="match status" value="1"/>
</dbReference>
<dbReference type="GO" id="GO:0003746">
    <property type="term" value="F:translation elongation factor activity"/>
    <property type="evidence" value="ECO:0007669"/>
    <property type="project" value="UniProtKB-KW"/>
</dbReference>
<comment type="similarity">
    <text evidence="1 4">Belongs to the EF-1-beta/EF-1-delta family.</text>
</comment>
<organism evidence="8 9">
    <name type="scientific">Acropora cervicornis</name>
    <name type="common">Staghorn coral</name>
    <dbReference type="NCBI Taxonomy" id="6130"/>
    <lineage>
        <taxon>Eukaryota</taxon>
        <taxon>Metazoa</taxon>
        <taxon>Cnidaria</taxon>
        <taxon>Anthozoa</taxon>
        <taxon>Hexacorallia</taxon>
        <taxon>Scleractinia</taxon>
        <taxon>Astrocoeniina</taxon>
        <taxon>Acroporidae</taxon>
        <taxon>Acropora</taxon>
    </lineage>
</organism>
<evidence type="ECO:0000256" key="3">
    <source>
        <dbReference type="ARBA" id="ARBA00022917"/>
    </source>
</evidence>
<accession>A0AAD9V0V5</accession>
<sequence length="228" mass="25852">MSAAMLHESIWFDWPKYERAESHYQRSLVEGLSQSHPHGSKASSFSPVQEIAKARKKIQETLSTAASSSVVPAGDDKRIAQLEEENRHLKEDPILLLQSINQDFLLLYMWEPPSSKQSKDDDDDNFDLFGSDEEEEDEEETEERKARLAAYKAKKSKKPVVVAKSNIILDIKPVSKAAKFLPVAYGIQKIQISCVVEDDKIGTDFLEEKITEFEDYVQSVDVVAFNKV</sequence>